<sequence>MTGDIKREVLQCDVCQRCKGEHNPYPGLLQPLPIPQQSWSHISLDFIEGLPKSEGKDVIMVVVDRFTKYGHFITLAHPFTAKKVAQLFLDNISRLHGLPQSMVSDRDKIFTSSFWQELFKLLGTKLHLSTAYHPQSDGQTERLNQCLEMYLRCMTHSKPKAWAKWIPLAEWWYNTTYHTAIQRTPFEALYGILPPQLALGPYQQTNLAAVEDWLQERYMMNKQLKECLIQASARMKHYADKKRAERQFLVGDWVYLKLHPYQQQTVVRRENQKLSPKYYGPYKVEERIGEVAYRLALPAGTKIHPTFHVSLLKKKVGNKAVIVTELPAVTSTQFEDKHPLKIIQARVFKKGDRAGVQWLVQWDNQLEEEATWEDSEEIQQQHPSFKPWGQGLDKGEGCHVEGERGLEGQSAGEVLKSGGWKWGNKRSRQQGWEELLHEVKDFCSRHDIDIPDLDSNIGCGSKKITVEHYYHFDVFNRAIDYQLIVLDTRFNDISVRLLKLSVALDPKNSFESFNANDINKVAVKFYHEDFERQEKNVLLTELKYYREDMVHDPQFEVPTLSKLCEMLLKHKGLRIT</sequence>
<dbReference type="InterPro" id="IPR001584">
    <property type="entry name" value="Integrase_cat-core"/>
</dbReference>
<dbReference type="SUPFAM" id="SSF54160">
    <property type="entry name" value="Chromo domain-like"/>
    <property type="match status" value="1"/>
</dbReference>
<dbReference type="Proteomes" id="UP001604336">
    <property type="component" value="Unassembled WGS sequence"/>
</dbReference>
<evidence type="ECO:0000313" key="2">
    <source>
        <dbReference type="EMBL" id="KAL2504192.1"/>
    </source>
</evidence>
<dbReference type="FunFam" id="3.30.420.10:FF:000219">
    <property type="entry name" value="Putative retroelement"/>
    <property type="match status" value="1"/>
</dbReference>
<dbReference type="AlphaFoldDB" id="A0ABD1SU22"/>
<dbReference type="EMBL" id="JBFOLK010000006">
    <property type="protein sequence ID" value="KAL2504192.1"/>
    <property type="molecule type" value="Genomic_DNA"/>
</dbReference>
<dbReference type="PANTHER" id="PTHR37984:SF5">
    <property type="entry name" value="PROTEIN NYNRIN-LIKE"/>
    <property type="match status" value="1"/>
</dbReference>
<dbReference type="GO" id="GO:0003964">
    <property type="term" value="F:RNA-directed DNA polymerase activity"/>
    <property type="evidence" value="ECO:0007669"/>
    <property type="project" value="UniProtKB-KW"/>
</dbReference>
<feature type="domain" description="Integrase catalytic" evidence="1">
    <location>
        <begin position="29"/>
        <end position="193"/>
    </location>
</feature>
<comment type="caution">
    <text evidence="2">The sequence shown here is derived from an EMBL/GenBank/DDBJ whole genome shotgun (WGS) entry which is preliminary data.</text>
</comment>
<dbReference type="InterPro" id="IPR050951">
    <property type="entry name" value="Retrovirus_Pol_polyprotein"/>
</dbReference>
<evidence type="ECO:0000313" key="3">
    <source>
        <dbReference type="Proteomes" id="UP001604336"/>
    </source>
</evidence>
<name>A0ABD1SU22_9LAMI</name>
<keyword evidence="2" id="KW-0695">RNA-directed DNA polymerase</keyword>
<dbReference type="Gene3D" id="2.40.50.40">
    <property type="match status" value="1"/>
</dbReference>
<keyword evidence="2" id="KW-0548">Nucleotidyltransferase</keyword>
<dbReference type="Pfam" id="PF00665">
    <property type="entry name" value="rve"/>
    <property type="match status" value="1"/>
</dbReference>
<dbReference type="SUPFAM" id="SSF53098">
    <property type="entry name" value="Ribonuclease H-like"/>
    <property type="match status" value="1"/>
</dbReference>
<keyword evidence="2" id="KW-0808">Transferase</keyword>
<organism evidence="2 3">
    <name type="scientific">Abeliophyllum distichum</name>
    <dbReference type="NCBI Taxonomy" id="126358"/>
    <lineage>
        <taxon>Eukaryota</taxon>
        <taxon>Viridiplantae</taxon>
        <taxon>Streptophyta</taxon>
        <taxon>Embryophyta</taxon>
        <taxon>Tracheophyta</taxon>
        <taxon>Spermatophyta</taxon>
        <taxon>Magnoliopsida</taxon>
        <taxon>eudicotyledons</taxon>
        <taxon>Gunneridae</taxon>
        <taxon>Pentapetalae</taxon>
        <taxon>asterids</taxon>
        <taxon>lamiids</taxon>
        <taxon>Lamiales</taxon>
        <taxon>Oleaceae</taxon>
        <taxon>Forsythieae</taxon>
        <taxon>Abeliophyllum</taxon>
    </lineage>
</organism>
<keyword evidence="3" id="KW-1185">Reference proteome</keyword>
<dbReference type="Gene3D" id="3.30.420.10">
    <property type="entry name" value="Ribonuclease H-like superfamily/Ribonuclease H"/>
    <property type="match status" value="1"/>
</dbReference>
<reference evidence="3" key="1">
    <citation type="submission" date="2024-07" db="EMBL/GenBank/DDBJ databases">
        <title>Two chromosome-level genome assemblies of Korean endemic species Abeliophyllum distichum and Forsythia ovata (Oleaceae).</title>
        <authorList>
            <person name="Jang H."/>
        </authorList>
    </citation>
    <scope>NUCLEOTIDE SEQUENCE [LARGE SCALE GENOMIC DNA]</scope>
</reference>
<gene>
    <name evidence="2" type="ORF">Adt_19813</name>
</gene>
<dbReference type="Pfam" id="PF24626">
    <property type="entry name" value="SH3_Tf2-1"/>
    <property type="match status" value="1"/>
</dbReference>
<protein>
    <submittedName>
        <fullName evidence="2">RNA-directed DNA polymerase</fullName>
    </submittedName>
</protein>
<dbReference type="PROSITE" id="PS50994">
    <property type="entry name" value="INTEGRASE"/>
    <property type="match status" value="1"/>
</dbReference>
<dbReference type="PANTHER" id="PTHR37984">
    <property type="entry name" value="PROTEIN CBG26694"/>
    <property type="match status" value="1"/>
</dbReference>
<evidence type="ECO:0000259" key="1">
    <source>
        <dbReference type="PROSITE" id="PS50994"/>
    </source>
</evidence>
<dbReference type="InterPro" id="IPR016197">
    <property type="entry name" value="Chromo-like_dom_sf"/>
</dbReference>
<accession>A0ABD1SU22</accession>
<dbReference type="InterPro" id="IPR036397">
    <property type="entry name" value="RNaseH_sf"/>
</dbReference>
<dbReference type="InterPro" id="IPR012337">
    <property type="entry name" value="RNaseH-like_sf"/>
</dbReference>
<proteinExistence type="predicted"/>
<dbReference type="InterPro" id="IPR056924">
    <property type="entry name" value="SH3_Tf2-1"/>
</dbReference>